<evidence type="ECO:0000256" key="4">
    <source>
        <dbReference type="SAM" id="Coils"/>
    </source>
</evidence>
<feature type="domain" description="Type I restriction modification DNA specificity" evidence="5">
    <location>
        <begin position="75"/>
        <end position="182"/>
    </location>
</feature>
<dbReference type="Gene3D" id="1.10.287.1120">
    <property type="entry name" value="Bipartite methylase S protein"/>
    <property type="match status" value="1"/>
</dbReference>
<sequence length="431" mass="49527">MTRMKESGIDWIGQIPEEWEVDFVNHIFEEHKQKNKGNKEKNLLSLSYGHIIRKSIDTSFGLLPESFDTYNIIQRGDIVLRLTDLQNDKRSLRVGLTRENGIITSAYLTLRLKNICCSDSYMYYLLHTYDICKVFYNFGGGVRQGGTWSDIYKMELLIPPKNEQQKISDFLDKKTAQLDKVKALLEEQIQKLKDYRASLIYETVTKGLDTTVPMKDSGIDWIGQIPEEWEVSKLEQYVDIFGRIGFRGYTTNDIVNEGEGAISYSPSNIIDYSVIDNNNTYISWSKYDESPEIQIKTGDVLYVKTGSSYGKAGIVNKLSNKATINPQLVVLKPKKNTDSRLINYFLNSSVGKDQSELIVGGSTIPTITQESIKKMIFPKMSFEEQQKIADFLDKKTIQIDKLIQIKNQQIENINKQRQTLIYDYVTGKRRV</sequence>
<dbReference type="InterPro" id="IPR052021">
    <property type="entry name" value="Type-I_RS_S_subunit"/>
</dbReference>
<dbReference type="SUPFAM" id="SSF116734">
    <property type="entry name" value="DNA methylase specificity domain"/>
    <property type="match status" value="2"/>
</dbReference>
<dbReference type="GO" id="GO:0004519">
    <property type="term" value="F:endonuclease activity"/>
    <property type="evidence" value="ECO:0007669"/>
    <property type="project" value="UniProtKB-KW"/>
</dbReference>
<feature type="coiled-coil region" evidence="4">
    <location>
        <begin position="171"/>
        <end position="198"/>
    </location>
</feature>
<evidence type="ECO:0000256" key="3">
    <source>
        <dbReference type="ARBA" id="ARBA00023125"/>
    </source>
</evidence>
<dbReference type="EMBL" id="SWFJ01000010">
    <property type="protein sequence ID" value="TKD49071.1"/>
    <property type="molecule type" value="Genomic_DNA"/>
</dbReference>
<organism evidence="6 7">
    <name type="scientific">Streptococcus mitis</name>
    <dbReference type="NCBI Taxonomy" id="28037"/>
    <lineage>
        <taxon>Bacteria</taxon>
        <taxon>Bacillati</taxon>
        <taxon>Bacillota</taxon>
        <taxon>Bacilli</taxon>
        <taxon>Lactobacillales</taxon>
        <taxon>Streptococcaceae</taxon>
        <taxon>Streptococcus</taxon>
        <taxon>Streptococcus mitis group</taxon>
    </lineage>
</organism>
<keyword evidence="2" id="KW-0680">Restriction system</keyword>
<dbReference type="InterPro" id="IPR000055">
    <property type="entry name" value="Restrct_endonuc_typeI_TRD"/>
</dbReference>
<dbReference type="GO" id="GO:0003677">
    <property type="term" value="F:DNA binding"/>
    <property type="evidence" value="ECO:0007669"/>
    <property type="project" value="UniProtKB-KW"/>
</dbReference>
<keyword evidence="6" id="KW-0255">Endonuclease</keyword>
<comment type="similarity">
    <text evidence="1">Belongs to the type-I restriction system S methylase family.</text>
</comment>
<dbReference type="PANTHER" id="PTHR30408:SF12">
    <property type="entry name" value="TYPE I RESTRICTION ENZYME MJAVIII SPECIFICITY SUBUNIT"/>
    <property type="match status" value="1"/>
</dbReference>
<feature type="domain" description="Type I restriction modification DNA specificity" evidence="5">
    <location>
        <begin position="226"/>
        <end position="411"/>
    </location>
</feature>
<reference evidence="6 7" key="1">
    <citation type="submission" date="2019-04" db="EMBL/GenBank/DDBJ databases">
        <title>Genome sequence of Streptococcus mitis strain ColumbLawn.</title>
        <authorList>
            <person name="Mungovan B.A."/>
            <person name="Maclea K.S."/>
        </authorList>
    </citation>
    <scope>NUCLEOTIDE SEQUENCE [LARGE SCALE GENOMIC DNA]</scope>
    <source>
        <strain evidence="6 7">ColumbLawn</strain>
    </source>
</reference>
<dbReference type="Pfam" id="PF01420">
    <property type="entry name" value="Methylase_S"/>
    <property type="match status" value="2"/>
</dbReference>
<keyword evidence="3" id="KW-0238">DNA-binding</keyword>
<dbReference type="InterPro" id="IPR044946">
    <property type="entry name" value="Restrct_endonuc_typeI_TRD_sf"/>
</dbReference>
<proteinExistence type="inferred from homology"/>
<evidence type="ECO:0000313" key="7">
    <source>
        <dbReference type="Proteomes" id="UP000309542"/>
    </source>
</evidence>
<evidence type="ECO:0000256" key="1">
    <source>
        <dbReference type="ARBA" id="ARBA00010923"/>
    </source>
</evidence>
<dbReference type="GO" id="GO:0009307">
    <property type="term" value="P:DNA restriction-modification system"/>
    <property type="evidence" value="ECO:0007669"/>
    <property type="project" value="UniProtKB-KW"/>
</dbReference>
<dbReference type="AlphaFoldDB" id="A0A4U1KXI4"/>
<keyword evidence="4" id="KW-0175">Coiled coil</keyword>
<comment type="caution">
    <text evidence="6">The sequence shown here is derived from an EMBL/GenBank/DDBJ whole genome shotgun (WGS) entry which is preliminary data.</text>
</comment>
<evidence type="ECO:0000259" key="5">
    <source>
        <dbReference type="Pfam" id="PF01420"/>
    </source>
</evidence>
<dbReference type="RefSeq" id="WP_136937467.1">
    <property type="nucleotide sequence ID" value="NZ_SWFJ01000010.1"/>
</dbReference>
<gene>
    <name evidence="6" type="ORF">FBF73_07975</name>
</gene>
<name>A0A4U1KXI4_STRMT</name>
<dbReference type="Proteomes" id="UP000309542">
    <property type="component" value="Unassembled WGS sequence"/>
</dbReference>
<evidence type="ECO:0000256" key="2">
    <source>
        <dbReference type="ARBA" id="ARBA00022747"/>
    </source>
</evidence>
<evidence type="ECO:0000313" key="6">
    <source>
        <dbReference type="EMBL" id="TKD49071.1"/>
    </source>
</evidence>
<dbReference type="Gene3D" id="3.90.220.20">
    <property type="entry name" value="DNA methylase specificity domains"/>
    <property type="match status" value="2"/>
</dbReference>
<keyword evidence="6" id="KW-0378">Hydrolase</keyword>
<accession>A0A4U1KXI4</accession>
<dbReference type="PANTHER" id="PTHR30408">
    <property type="entry name" value="TYPE-1 RESTRICTION ENZYME ECOKI SPECIFICITY PROTEIN"/>
    <property type="match status" value="1"/>
</dbReference>
<protein>
    <submittedName>
        <fullName evidence="6">Restriction endonuclease subunit S</fullName>
    </submittedName>
</protein>
<keyword evidence="6" id="KW-0540">Nuclease</keyword>